<keyword evidence="4" id="KW-1185">Reference proteome</keyword>
<reference evidence="3 4" key="1">
    <citation type="submission" date="2015-09" db="EMBL/GenBank/DDBJ databases">
        <title>Trachymyrmex zeteki WGS genome.</title>
        <authorList>
            <person name="Nygaard S."/>
            <person name="Hu H."/>
            <person name="Boomsma J."/>
            <person name="Zhang G."/>
        </authorList>
    </citation>
    <scope>NUCLEOTIDE SEQUENCE [LARGE SCALE GENOMIC DNA]</scope>
    <source>
        <strain evidence="3">Tzet28-1</strain>
        <tissue evidence="3">Whole body</tissue>
    </source>
</reference>
<keyword evidence="2" id="KW-0472">Membrane</keyword>
<gene>
    <name evidence="3" type="ORF">ALC60_14480</name>
</gene>
<feature type="transmembrane region" description="Helical" evidence="2">
    <location>
        <begin position="95"/>
        <end position="115"/>
    </location>
</feature>
<feature type="non-terminal residue" evidence="3">
    <location>
        <position position="1"/>
    </location>
</feature>
<dbReference type="Proteomes" id="UP000075809">
    <property type="component" value="Unassembled WGS sequence"/>
</dbReference>
<sequence length="207" mass="22721">HGSFHGSRRNHLCTHTRNTITLPETAQNQKRKRRRVTSDILTTARMDRSATVTQETIVSKLKVRPFHKVNSPLEAPVTRRLPSGVQAIQKIGQRILLVAVFTNLVVTAFIGLSISFNDGGVIINSLSHNRFPQSLAIKFILQSLLSSSNNFWSMIRSKWFKETAIAFSMLPDVFIVVKFGGGADKFGVVGGGTDMLGRLTAGGGFAN</sequence>
<keyword evidence="2" id="KW-1133">Transmembrane helix</keyword>
<dbReference type="EMBL" id="KQ983219">
    <property type="protein sequence ID" value="KYQ46549.1"/>
    <property type="molecule type" value="Genomic_DNA"/>
</dbReference>
<name>A0A151WFB9_9HYME</name>
<accession>A0A151WFB9</accession>
<feature type="region of interest" description="Disordered" evidence="1">
    <location>
        <begin position="1"/>
        <end position="35"/>
    </location>
</feature>
<evidence type="ECO:0000313" key="4">
    <source>
        <dbReference type="Proteomes" id="UP000075809"/>
    </source>
</evidence>
<evidence type="ECO:0000313" key="3">
    <source>
        <dbReference type="EMBL" id="KYQ46549.1"/>
    </source>
</evidence>
<keyword evidence="2" id="KW-0812">Transmembrane</keyword>
<evidence type="ECO:0000256" key="1">
    <source>
        <dbReference type="SAM" id="MobiDB-lite"/>
    </source>
</evidence>
<organism evidence="3 4">
    <name type="scientific">Mycetomoellerius zeteki</name>
    <dbReference type="NCBI Taxonomy" id="64791"/>
    <lineage>
        <taxon>Eukaryota</taxon>
        <taxon>Metazoa</taxon>
        <taxon>Ecdysozoa</taxon>
        <taxon>Arthropoda</taxon>
        <taxon>Hexapoda</taxon>
        <taxon>Insecta</taxon>
        <taxon>Pterygota</taxon>
        <taxon>Neoptera</taxon>
        <taxon>Endopterygota</taxon>
        <taxon>Hymenoptera</taxon>
        <taxon>Apocrita</taxon>
        <taxon>Aculeata</taxon>
        <taxon>Formicoidea</taxon>
        <taxon>Formicidae</taxon>
        <taxon>Myrmicinae</taxon>
        <taxon>Mycetomoellerius</taxon>
    </lineage>
</organism>
<feature type="compositionally biased region" description="Basic residues" evidence="1">
    <location>
        <begin position="1"/>
        <end position="14"/>
    </location>
</feature>
<evidence type="ECO:0000256" key="2">
    <source>
        <dbReference type="SAM" id="Phobius"/>
    </source>
</evidence>
<protein>
    <submittedName>
        <fullName evidence="3">Uncharacterized protein</fullName>
    </submittedName>
</protein>
<feature type="compositionally biased region" description="Polar residues" evidence="1">
    <location>
        <begin position="15"/>
        <end position="28"/>
    </location>
</feature>
<proteinExistence type="predicted"/>
<dbReference type="AlphaFoldDB" id="A0A151WFB9"/>